<feature type="region of interest" description="Disordered" evidence="5">
    <location>
        <begin position="238"/>
        <end position="274"/>
    </location>
</feature>
<reference evidence="9" key="1">
    <citation type="submission" date="2020-06" db="EMBL/GenBank/DDBJ databases">
        <title>A chromosome-scale genome assembly of Talaromyces rugulosus W13939.</title>
        <authorList>
            <person name="Wang B."/>
            <person name="Guo L."/>
            <person name="Ye K."/>
            <person name="Wang L."/>
        </authorList>
    </citation>
    <scope>NUCLEOTIDE SEQUENCE [LARGE SCALE GENOMIC DNA]</scope>
    <source>
        <strain evidence="9">W13939</strain>
    </source>
</reference>
<evidence type="ECO:0000256" key="6">
    <source>
        <dbReference type="SAM" id="Phobius"/>
    </source>
</evidence>
<feature type="chain" id="PRO_5028862771" description="Mid2 domain-containing protein" evidence="7">
    <location>
        <begin position="25"/>
        <end position="389"/>
    </location>
</feature>
<name>A0A7H8R3Z4_TALRU</name>
<evidence type="ECO:0000256" key="7">
    <source>
        <dbReference type="SAM" id="SignalP"/>
    </source>
</evidence>
<keyword evidence="2 6" id="KW-0812">Transmembrane</keyword>
<dbReference type="OrthoDB" id="5347452at2759"/>
<evidence type="ECO:0000256" key="5">
    <source>
        <dbReference type="SAM" id="MobiDB-lite"/>
    </source>
</evidence>
<protein>
    <recommendedName>
        <fullName evidence="10">Mid2 domain-containing protein</fullName>
    </recommendedName>
</protein>
<gene>
    <name evidence="8" type="ORF">TRUGW13939_07546</name>
</gene>
<evidence type="ECO:0000313" key="9">
    <source>
        <dbReference type="Proteomes" id="UP000509510"/>
    </source>
</evidence>
<feature type="region of interest" description="Disordered" evidence="5">
    <location>
        <begin position="313"/>
        <end position="359"/>
    </location>
</feature>
<dbReference type="KEGG" id="trg:TRUGW13939_07546"/>
<dbReference type="RefSeq" id="XP_035346578.1">
    <property type="nucleotide sequence ID" value="XM_035490685.1"/>
</dbReference>
<dbReference type="PANTHER" id="PTHR15549">
    <property type="entry name" value="PAIRED IMMUNOGLOBULIN-LIKE TYPE 2 RECEPTOR"/>
    <property type="match status" value="1"/>
</dbReference>
<feature type="transmembrane region" description="Helical" evidence="6">
    <location>
        <begin position="278"/>
        <end position="303"/>
    </location>
</feature>
<dbReference type="EMBL" id="CP055901">
    <property type="protein sequence ID" value="QKX60401.1"/>
    <property type="molecule type" value="Genomic_DNA"/>
</dbReference>
<keyword evidence="3 6" id="KW-1133">Transmembrane helix</keyword>
<dbReference type="AlphaFoldDB" id="A0A7H8R3Z4"/>
<keyword evidence="4 6" id="KW-0472">Membrane</keyword>
<evidence type="ECO:0000256" key="1">
    <source>
        <dbReference type="ARBA" id="ARBA00004167"/>
    </source>
</evidence>
<keyword evidence="7" id="KW-0732">Signal</keyword>
<dbReference type="GO" id="GO:0071944">
    <property type="term" value="C:cell periphery"/>
    <property type="evidence" value="ECO:0007669"/>
    <property type="project" value="UniProtKB-ARBA"/>
</dbReference>
<dbReference type="InterPro" id="IPR051694">
    <property type="entry name" value="Immunoregulatory_rcpt-like"/>
</dbReference>
<feature type="compositionally biased region" description="Polar residues" evidence="5">
    <location>
        <begin position="318"/>
        <end position="345"/>
    </location>
</feature>
<dbReference type="Proteomes" id="UP000509510">
    <property type="component" value="Chromosome IV"/>
</dbReference>
<evidence type="ECO:0000256" key="2">
    <source>
        <dbReference type="ARBA" id="ARBA00022692"/>
    </source>
</evidence>
<proteinExistence type="predicted"/>
<evidence type="ECO:0000313" key="8">
    <source>
        <dbReference type="EMBL" id="QKX60401.1"/>
    </source>
</evidence>
<feature type="signal peptide" evidence="7">
    <location>
        <begin position="1"/>
        <end position="24"/>
    </location>
</feature>
<dbReference type="GeneID" id="55995037"/>
<evidence type="ECO:0008006" key="10">
    <source>
        <dbReference type="Google" id="ProtNLM"/>
    </source>
</evidence>
<evidence type="ECO:0000256" key="3">
    <source>
        <dbReference type="ARBA" id="ARBA00022989"/>
    </source>
</evidence>
<evidence type="ECO:0000256" key="4">
    <source>
        <dbReference type="ARBA" id="ARBA00023136"/>
    </source>
</evidence>
<sequence>MCDAFKPSWAAYAIALALPPMATALLPPIPTATIRPHGHLLPEGPQPTASFDDDEFHAAVRRQVSDPSTSAVFLSTSFGPASLCGWVDGEVGADVYCNNDEKCVFHPPNTAFGGMGGCCPNDDSQCGFESICYESAAITATPDILSSYDPFAIYCTDSSSAYCVTWFYTQLGISDYGCGTESVYETVFTDATFTPTATGADQYVMMVSISYVPDDLLSTYAHLVTTVSSDLGKVTTSLAPSSTTTTTTTSLTPTSATNTPPPTTSAASSSTSSKPVGAIVGGVVGGVVGLAAIAGACFMFWLWMKKRKENGSVEMNPPNASTPSGYQSVPQNLQSSQGWDNSTVSEAGGSELKNGPAEFYAPPQHYAPVEIDSRNPVIELPASIPPSHR</sequence>
<comment type="subcellular location">
    <subcellularLocation>
        <location evidence="1">Membrane</location>
        <topology evidence="1">Single-pass membrane protein</topology>
    </subcellularLocation>
</comment>
<accession>A0A7H8R3Z4</accession>
<dbReference type="GO" id="GO:0016020">
    <property type="term" value="C:membrane"/>
    <property type="evidence" value="ECO:0007669"/>
    <property type="project" value="UniProtKB-SubCell"/>
</dbReference>
<organism evidence="8 9">
    <name type="scientific">Talaromyces rugulosus</name>
    <name type="common">Penicillium rugulosum</name>
    <dbReference type="NCBI Taxonomy" id="121627"/>
    <lineage>
        <taxon>Eukaryota</taxon>
        <taxon>Fungi</taxon>
        <taxon>Dikarya</taxon>
        <taxon>Ascomycota</taxon>
        <taxon>Pezizomycotina</taxon>
        <taxon>Eurotiomycetes</taxon>
        <taxon>Eurotiomycetidae</taxon>
        <taxon>Eurotiales</taxon>
        <taxon>Trichocomaceae</taxon>
        <taxon>Talaromyces</taxon>
        <taxon>Talaromyces sect. Islandici</taxon>
    </lineage>
</organism>
<keyword evidence="9" id="KW-1185">Reference proteome</keyword>